<dbReference type="InterPro" id="IPR046341">
    <property type="entry name" value="SET_dom_sf"/>
</dbReference>
<protein>
    <recommendedName>
        <fullName evidence="2">SET domain-containing protein</fullName>
    </recommendedName>
</protein>
<proteinExistence type="predicted"/>
<dbReference type="InterPro" id="IPR053185">
    <property type="entry name" value="SET_domain_protein"/>
</dbReference>
<reference evidence="3" key="1">
    <citation type="submission" date="2020-07" db="EMBL/GenBank/DDBJ databases">
        <authorList>
            <person name="Nieuwenhuis M."/>
            <person name="Van De Peppel L.J.J."/>
        </authorList>
    </citation>
    <scope>NUCLEOTIDE SEQUENCE</scope>
    <source>
        <strain evidence="3">AP01</strain>
        <tissue evidence="3">Mycelium</tissue>
    </source>
</reference>
<dbReference type="PANTHER" id="PTHR47332:SF4">
    <property type="entry name" value="SET DOMAIN-CONTAINING PROTEIN 5"/>
    <property type="match status" value="1"/>
</dbReference>
<feature type="region of interest" description="Disordered" evidence="1">
    <location>
        <begin position="356"/>
        <end position="384"/>
    </location>
</feature>
<dbReference type="PANTHER" id="PTHR47332">
    <property type="entry name" value="SET DOMAIN-CONTAINING PROTEIN 5"/>
    <property type="match status" value="1"/>
</dbReference>
<feature type="compositionally biased region" description="Basic residues" evidence="1">
    <location>
        <begin position="356"/>
        <end position="365"/>
    </location>
</feature>
<organism evidence="3 4">
    <name type="scientific">Asterophora parasitica</name>
    <dbReference type="NCBI Taxonomy" id="117018"/>
    <lineage>
        <taxon>Eukaryota</taxon>
        <taxon>Fungi</taxon>
        <taxon>Dikarya</taxon>
        <taxon>Basidiomycota</taxon>
        <taxon>Agaricomycotina</taxon>
        <taxon>Agaricomycetes</taxon>
        <taxon>Agaricomycetidae</taxon>
        <taxon>Agaricales</taxon>
        <taxon>Tricholomatineae</taxon>
        <taxon>Lyophyllaceae</taxon>
        <taxon>Asterophora</taxon>
    </lineage>
</organism>
<feature type="domain" description="SET" evidence="2">
    <location>
        <begin position="53"/>
        <end position="208"/>
    </location>
</feature>
<dbReference type="Proteomes" id="UP000775547">
    <property type="component" value="Unassembled WGS sequence"/>
</dbReference>
<name>A0A9P7K8C7_9AGAR</name>
<sequence length="384" mass="42965">MSSSPTFSIATLHFDDAPSSPCALLIDTRIALHLPTPTRPSRTTPLTDNGTPLFFEIKSAGAHKGLGMFATRAIPTGALILVEHPAIITPANVHFPSSEARDEAYRALFDALPDHRSEELRTMTNCRPEDVTHEEGISRTNGTAVELGHPDEIEVEAREYGAVFLTINRSNHSCGPNAAHKWDLASFSSSLYALRPIAPGEEITMIYTDVTQPSTTRRAHLLSHYGFLCTCPFCTLPPTSQSASDAARFELREWRHTRPVYAGWATDLCRADSFVLDSHFAALELIRREGLEGMESAFVREVCLCYAVLGEEGEFREWAGRLEGLSEVRDPGMAKEVRGWLGDVKSVPKWGWRKKKRMQMTRKKKQHEEEEEEDPADYFSPLMF</sequence>
<dbReference type="Gene3D" id="1.25.40.10">
    <property type="entry name" value="Tetratricopeptide repeat domain"/>
    <property type="match status" value="1"/>
</dbReference>
<accession>A0A9P7K8C7</accession>
<gene>
    <name evidence="3" type="ORF">DXG03_006524</name>
</gene>
<dbReference type="AlphaFoldDB" id="A0A9P7K8C7"/>
<dbReference type="OrthoDB" id="265717at2759"/>
<dbReference type="InterPro" id="IPR011990">
    <property type="entry name" value="TPR-like_helical_dom_sf"/>
</dbReference>
<dbReference type="Gene3D" id="2.170.270.10">
    <property type="entry name" value="SET domain"/>
    <property type="match status" value="1"/>
</dbReference>
<reference evidence="3" key="2">
    <citation type="submission" date="2021-10" db="EMBL/GenBank/DDBJ databases">
        <title>Phylogenomics reveals ancestral predisposition of the termite-cultivated fungus Termitomyces towards a domesticated lifestyle.</title>
        <authorList>
            <person name="Auxier B."/>
            <person name="Grum-Grzhimaylo A."/>
            <person name="Cardenas M.E."/>
            <person name="Lodge J.D."/>
            <person name="Laessoe T."/>
            <person name="Pedersen O."/>
            <person name="Smith M.E."/>
            <person name="Kuyper T.W."/>
            <person name="Franco-Molano E.A."/>
            <person name="Baroni T.J."/>
            <person name="Aanen D.K."/>
        </authorList>
    </citation>
    <scope>NUCLEOTIDE SEQUENCE</scope>
    <source>
        <strain evidence="3">AP01</strain>
        <tissue evidence="3">Mycelium</tissue>
    </source>
</reference>
<evidence type="ECO:0000259" key="2">
    <source>
        <dbReference type="PROSITE" id="PS50280"/>
    </source>
</evidence>
<dbReference type="EMBL" id="JABCKV010000430">
    <property type="protein sequence ID" value="KAG5640963.1"/>
    <property type="molecule type" value="Genomic_DNA"/>
</dbReference>
<keyword evidence="4" id="KW-1185">Reference proteome</keyword>
<dbReference type="SUPFAM" id="SSF82199">
    <property type="entry name" value="SET domain"/>
    <property type="match status" value="1"/>
</dbReference>
<dbReference type="InterPro" id="IPR001214">
    <property type="entry name" value="SET_dom"/>
</dbReference>
<dbReference type="Pfam" id="PF00856">
    <property type="entry name" value="SET"/>
    <property type="match status" value="1"/>
</dbReference>
<dbReference type="SMART" id="SM00317">
    <property type="entry name" value="SET"/>
    <property type="match status" value="1"/>
</dbReference>
<evidence type="ECO:0000313" key="4">
    <source>
        <dbReference type="Proteomes" id="UP000775547"/>
    </source>
</evidence>
<evidence type="ECO:0000313" key="3">
    <source>
        <dbReference type="EMBL" id="KAG5640963.1"/>
    </source>
</evidence>
<comment type="caution">
    <text evidence="3">The sequence shown here is derived from an EMBL/GenBank/DDBJ whole genome shotgun (WGS) entry which is preliminary data.</text>
</comment>
<evidence type="ECO:0000256" key="1">
    <source>
        <dbReference type="SAM" id="MobiDB-lite"/>
    </source>
</evidence>
<dbReference type="CDD" id="cd20071">
    <property type="entry name" value="SET_SMYD"/>
    <property type="match status" value="1"/>
</dbReference>
<dbReference type="PROSITE" id="PS50280">
    <property type="entry name" value="SET"/>
    <property type="match status" value="1"/>
</dbReference>